<keyword evidence="2" id="KW-1185">Reference proteome</keyword>
<dbReference type="AlphaFoldDB" id="A0A401ZKN6"/>
<accession>A0A401ZKN6</accession>
<comment type="caution">
    <text evidence="1">The sequence shown here is derived from an EMBL/GenBank/DDBJ whole genome shotgun (WGS) entry which is preliminary data.</text>
</comment>
<organism evidence="1 2">
    <name type="scientific">Dictyobacter aurantiacus</name>
    <dbReference type="NCBI Taxonomy" id="1936993"/>
    <lineage>
        <taxon>Bacteria</taxon>
        <taxon>Bacillati</taxon>
        <taxon>Chloroflexota</taxon>
        <taxon>Ktedonobacteria</taxon>
        <taxon>Ktedonobacterales</taxon>
        <taxon>Dictyobacteraceae</taxon>
        <taxon>Dictyobacter</taxon>
    </lineage>
</organism>
<dbReference type="Proteomes" id="UP000287224">
    <property type="component" value="Unassembled WGS sequence"/>
</dbReference>
<reference evidence="2" key="1">
    <citation type="submission" date="2018-12" db="EMBL/GenBank/DDBJ databases">
        <title>Tengunoibacter tsumagoiensis gen. nov., sp. nov., Dictyobacter kobayashii sp. nov., D. alpinus sp. nov., and D. joshuensis sp. nov. and description of Dictyobacteraceae fam. nov. within the order Ktedonobacterales isolated from Tengu-no-mugimeshi.</title>
        <authorList>
            <person name="Wang C.M."/>
            <person name="Zheng Y."/>
            <person name="Sakai Y."/>
            <person name="Toyoda A."/>
            <person name="Minakuchi Y."/>
            <person name="Abe K."/>
            <person name="Yokota A."/>
            <person name="Yabe S."/>
        </authorList>
    </citation>
    <scope>NUCLEOTIDE SEQUENCE [LARGE SCALE GENOMIC DNA]</scope>
    <source>
        <strain evidence="2">S-27</strain>
    </source>
</reference>
<evidence type="ECO:0000313" key="2">
    <source>
        <dbReference type="Proteomes" id="UP000287224"/>
    </source>
</evidence>
<sequence>MATIGVDCEVILDGTGYFVRPGSYEVRQPRVRKTSVRADGSLSYVDLGPGKRSWQMVVLCLNDLLRYDGQPTGVSGQAYRDALRASYGGSLGATLTFVDPINGSVSVHFDGYSERIIDLHSQVSALAAGGSLAASYEVTIELLEA</sequence>
<gene>
    <name evidence="1" type="ORF">KDAU_47030</name>
</gene>
<evidence type="ECO:0000313" key="1">
    <source>
        <dbReference type="EMBL" id="GCE07374.1"/>
    </source>
</evidence>
<dbReference type="EMBL" id="BIFQ01000001">
    <property type="protein sequence ID" value="GCE07374.1"/>
    <property type="molecule type" value="Genomic_DNA"/>
</dbReference>
<proteinExistence type="predicted"/>
<name>A0A401ZKN6_9CHLR</name>
<protein>
    <submittedName>
        <fullName evidence="1">Uncharacterized protein</fullName>
    </submittedName>
</protein>